<dbReference type="PANTHER" id="PTHR34649:SF1">
    <property type="entry name" value="CILIA- AND FLAGELLA-ASSOCIATED PROTEIN 99"/>
    <property type="match status" value="1"/>
</dbReference>
<dbReference type="PANTHER" id="PTHR34649">
    <property type="entry name" value="CILIA- AND FLAGELLA-ASSOCIATED PROTEIN 99"/>
    <property type="match status" value="1"/>
</dbReference>
<accession>A0A7M4E074</accession>
<evidence type="ECO:0000313" key="3">
    <source>
        <dbReference type="Proteomes" id="UP000594220"/>
    </source>
</evidence>
<reference evidence="2" key="1">
    <citation type="submission" date="2025-08" db="UniProtKB">
        <authorList>
            <consortium name="Ensembl"/>
        </authorList>
    </citation>
    <scope>IDENTIFICATION</scope>
</reference>
<dbReference type="Ensembl" id="ENSCPRT00005002805.1">
    <property type="protein sequence ID" value="ENSCPRP00005002410.1"/>
    <property type="gene ID" value="ENSCPRG00005001738.1"/>
</dbReference>
<gene>
    <name evidence="2" type="primary">CFAP99</name>
</gene>
<organism evidence="2 3">
    <name type="scientific">Crocodylus porosus</name>
    <name type="common">Saltwater crocodile</name>
    <name type="synonym">Estuarine crocodile</name>
    <dbReference type="NCBI Taxonomy" id="8502"/>
    <lineage>
        <taxon>Eukaryota</taxon>
        <taxon>Metazoa</taxon>
        <taxon>Chordata</taxon>
        <taxon>Craniata</taxon>
        <taxon>Vertebrata</taxon>
        <taxon>Euteleostomi</taxon>
        <taxon>Archelosauria</taxon>
        <taxon>Archosauria</taxon>
        <taxon>Crocodylia</taxon>
        <taxon>Longirostres</taxon>
        <taxon>Crocodylidae</taxon>
        <taxon>Crocodylus</taxon>
    </lineage>
</organism>
<dbReference type="AlphaFoldDB" id="A0A7M4E074"/>
<keyword evidence="3" id="KW-1185">Reference proteome</keyword>
<dbReference type="Proteomes" id="UP000594220">
    <property type="component" value="Unplaced"/>
</dbReference>
<feature type="coiled-coil region" evidence="1">
    <location>
        <begin position="388"/>
        <end position="438"/>
    </location>
</feature>
<proteinExistence type="predicted"/>
<reference evidence="2" key="2">
    <citation type="submission" date="2025-09" db="UniProtKB">
        <authorList>
            <consortium name="Ensembl"/>
        </authorList>
    </citation>
    <scope>IDENTIFICATION</scope>
</reference>
<keyword evidence="1" id="KW-0175">Coiled coil</keyword>
<feature type="coiled-coil region" evidence="1">
    <location>
        <begin position="465"/>
        <end position="500"/>
    </location>
</feature>
<evidence type="ECO:0000313" key="2">
    <source>
        <dbReference type="Ensembl" id="ENSCPRP00005002410.1"/>
    </source>
</evidence>
<protein>
    <submittedName>
        <fullName evidence="2">Cilia and flagella associated protein 99</fullName>
    </submittedName>
</protein>
<sequence>MVKMPNHGKHVEIVVQQLNKFNPENQSMDHFLDESTKVLQALNVTDGKFVLETLAGCIEYKPLLDIVANAFFVQDGKHCQSSERNLYVVVCYLATFQLEELGLQQFSRIVKSLDAAKMHKFLRFFFSVLNLNTWIKDEWSQIYDSPYVKENWIDPLLRWQPKIQQLIEQLADKLDNHVTTVKSSTVTEPKEFNLTIPKPRAIPIPEPIPLQERTQPHLVLEANVNKFKCAFSKLDKRENASEVKNKPEFQAQKIQGKIDNVPIKLNAAAILREGALYQRKMEQELNRIESLLQGARDPSEFLEWQKQMRKKDLEEQLAEIECRRLQGKLSHEEAVLARQNVIQENKKKADLMREEIGELMCQYAERRLQEQKEMRELVEQVVEGHKNVKQAKMKLQKYKRQIVQEVSEESRELLRQALEEAEEKLRKRYELIQQIRAIESLPLFRNKFVDLTQTPGHGLIGEMSIVELRERLALLKEAQKKAEEEKRDQIIHEKQAKEQLLLDKLEQISQFRAAFGRAATLRQEEKKIKSQFSEGPVKDERVLNLQKKITEKTMERKKQAELLKVTPLKTSAVRPWEPQKGFLQENHWKVLEKSREQQFKMLQHGLASREAAQKMATCEAAKIGATSCILRS</sequence>
<name>A0A7M4E074_CROPO</name>
<dbReference type="InterPro" id="IPR039341">
    <property type="entry name" value="CFAP99"/>
</dbReference>
<dbReference type="GeneTree" id="ENSGT00500000045231"/>
<evidence type="ECO:0000256" key="1">
    <source>
        <dbReference type="SAM" id="Coils"/>
    </source>
</evidence>